<evidence type="ECO:0000256" key="10">
    <source>
        <dbReference type="RuleBase" id="RU003662"/>
    </source>
</evidence>
<comment type="subunit">
    <text evidence="3 9">Tetramer of two alpha and two beta chains.</text>
</comment>
<dbReference type="RefSeq" id="WP_075818923.1">
    <property type="nucleotide sequence ID" value="NZ_CAPFLH010000021.1"/>
</dbReference>
<accession>A0A1U7NGS1</accession>
<dbReference type="OrthoDB" id="9804578at2"/>
<dbReference type="HAMAP" id="MF_00131">
    <property type="entry name" value="Trp_synth_alpha"/>
    <property type="match status" value="1"/>
</dbReference>
<comment type="caution">
    <text evidence="11">The sequence shown here is derived from an EMBL/GenBank/DDBJ whole genome shotgun (WGS) entry which is preliminary data.</text>
</comment>
<dbReference type="EMBL" id="MPJW01000105">
    <property type="protein sequence ID" value="OLU40536.1"/>
    <property type="molecule type" value="Genomic_DNA"/>
</dbReference>
<evidence type="ECO:0000313" key="12">
    <source>
        <dbReference type="Proteomes" id="UP000186341"/>
    </source>
</evidence>
<dbReference type="Proteomes" id="UP000186341">
    <property type="component" value="Unassembled WGS sequence"/>
</dbReference>
<dbReference type="CDD" id="cd04724">
    <property type="entry name" value="Tryptophan_synthase_alpha"/>
    <property type="match status" value="1"/>
</dbReference>
<dbReference type="PANTHER" id="PTHR43406:SF1">
    <property type="entry name" value="TRYPTOPHAN SYNTHASE ALPHA CHAIN, CHLOROPLASTIC"/>
    <property type="match status" value="1"/>
</dbReference>
<dbReference type="AlphaFoldDB" id="A0A1U7NGS1"/>
<comment type="pathway">
    <text evidence="2 9">Amino-acid biosynthesis; L-tryptophan biosynthesis; L-tryptophan from chorismate: step 5/5.</text>
</comment>
<comment type="function">
    <text evidence="1 9">The alpha subunit is responsible for the aldol cleavage of indoleglycerol phosphate to indole and glyceraldehyde 3-phosphate.</text>
</comment>
<dbReference type="SUPFAM" id="SSF51366">
    <property type="entry name" value="Ribulose-phoshate binding barrel"/>
    <property type="match status" value="1"/>
</dbReference>
<comment type="similarity">
    <text evidence="9 10">Belongs to the TrpA family.</text>
</comment>
<evidence type="ECO:0000256" key="6">
    <source>
        <dbReference type="ARBA" id="ARBA00023141"/>
    </source>
</evidence>
<feature type="active site" description="Proton acceptor" evidence="9">
    <location>
        <position position="44"/>
    </location>
</feature>
<dbReference type="EC" id="4.2.1.20" evidence="9"/>
<evidence type="ECO:0000256" key="5">
    <source>
        <dbReference type="ARBA" id="ARBA00022822"/>
    </source>
</evidence>
<organism evidence="11 12">
    <name type="scientific">Ileibacterium valens</name>
    <dbReference type="NCBI Taxonomy" id="1862668"/>
    <lineage>
        <taxon>Bacteria</taxon>
        <taxon>Bacillati</taxon>
        <taxon>Bacillota</taxon>
        <taxon>Erysipelotrichia</taxon>
        <taxon>Erysipelotrichales</taxon>
        <taxon>Erysipelotrichaceae</taxon>
        <taxon>Ileibacterium</taxon>
    </lineage>
</organism>
<sequence>MSALSKAFASDKAFIPFLTLGFPDLETTKQNILAAQKAGANVIELGIPFSDPTAEGPIIQQASLISLNNGYTTKDFLNFVSSIKDEIHVPLVFMTYSNVVFSYGIEQFMKEASQSKISGIILADLSFEEREEFESVAKSYQIDMISMIAPTSQNRIAKIAKQASGFIYLVSSLGVTGMRSSLNQSLEGIIEQIRKVSDVPIAVGFGISNPEQASQMAQIADGVICGSAIIKNIFESQKDNLPVPDQVYSFVYDMKQAVSC</sequence>
<dbReference type="NCBIfam" id="TIGR00262">
    <property type="entry name" value="trpA"/>
    <property type="match status" value="1"/>
</dbReference>
<feature type="active site" description="Proton acceptor" evidence="9">
    <location>
        <position position="55"/>
    </location>
</feature>
<evidence type="ECO:0000256" key="3">
    <source>
        <dbReference type="ARBA" id="ARBA00011270"/>
    </source>
</evidence>
<gene>
    <name evidence="9" type="primary">trpA</name>
    <name evidence="11" type="ORF">BO222_04905</name>
</gene>
<evidence type="ECO:0000256" key="9">
    <source>
        <dbReference type="HAMAP-Rule" id="MF_00131"/>
    </source>
</evidence>
<keyword evidence="7 9" id="KW-0456">Lyase</keyword>
<dbReference type="InterPro" id="IPR013785">
    <property type="entry name" value="Aldolase_TIM"/>
</dbReference>
<reference evidence="11 12" key="1">
    <citation type="submission" date="2016-11" db="EMBL/GenBank/DDBJ databases">
        <title>Description of two novel members of the family Erysipelotrichaceae: Ileibacterium lipovorans gen. nov., sp. nov. and Dubosiella newyorkensis, gen. nov., sp. nov.</title>
        <authorList>
            <person name="Cox L.M."/>
            <person name="Sohn J."/>
            <person name="Tyrrell K.L."/>
            <person name="Citron D.M."/>
            <person name="Lawson P.A."/>
            <person name="Patel N.B."/>
            <person name="Iizumi T."/>
            <person name="Perez-Perez G.I."/>
            <person name="Goldstein E.J."/>
            <person name="Blaser M.J."/>
        </authorList>
    </citation>
    <scope>NUCLEOTIDE SEQUENCE [LARGE SCALE GENOMIC DNA]</scope>
    <source>
        <strain evidence="11 12">NYU-BL-A3</strain>
    </source>
</reference>
<evidence type="ECO:0000256" key="2">
    <source>
        <dbReference type="ARBA" id="ARBA00004733"/>
    </source>
</evidence>
<protein>
    <recommendedName>
        <fullName evidence="9">Tryptophan synthase alpha chain</fullName>
        <ecNumber evidence="9">4.2.1.20</ecNumber>
    </recommendedName>
</protein>
<evidence type="ECO:0000256" key="7">
    <source>
        <dbReference type="ARBA" id="ARBA00023239"/>
    </source>
</evidence>
<dbReference type="Pfam" id="PF00290">
    <property type="entry name" value="Trp_syntA"/>
    <property type="match status" value="1"/>
</dbReference>
<dbReference type="InterPro" id="IPR011060">
    <property type="entry name" value="RibuloseP-bd_barrel"/>
</dbReference>
<dbReference type="GeneID" id="82202553"/>
<dbReference type="InterPro" id="IPR002028">
    <property type="entry name" value="Trp_synthase_suA"/>
</dbReference>
<dbReference type="Gene3D" id="3.20.20.70">
    <property type="entry name" value="Aldolase class I"/>
    <property type="match status" value="1"/>
</dbReference>
<dbReference type="GO" id="GO:0004834">
    <property type="term" value="F:tryptophan synthase activity"/>
    <property type="evidence" value="ECO:0007669"/>
    <property type="project" value="UniProtKB-UniRule"/>
</dbReference>
<proteinExistence type="inferred from homology"/>
<name>A0A1U7NGS1_9FIRM</name>
<evidence type="ECO:0000313" key="11">
    <source>
        <dbReference type="EMBL" id="OLU40536.1"/>
    </source>
</evidence>
<keyword evidence="4 9" id="KW-0028">Amino-acid biosynthesis</keyword>
<evidence type="ECO:0000256" key="1">
    <source>
        <dbReference type="ARBA" id="ARBA00003365"/>
    </source>
</evidence>
<keyword evidence="12" id="KW-1185">Reference proteome</keyword>
<evidence type="ECO:0000256" key="8">
    <source>
        <dbReference type="ARBA" id="ARBA00049047"/>
    </source>
</evidence>
<dbReference type="UniPathway" id="UPA00035">
    <property type="reaction ID" value="UER00044"/>
</dbReference>
<comment type="catalytic activity">
    <reaction evidence="8 9">
        <text>(1S,2R)-1-C-(indol-3-yl)glycerol 3-phosphate + L-serine = D-glyceraldehyde 3-phosphate + L-tryptophan + H2O</text>
        <dbReference type="Rhea" id="RHEA:10532"/>
        <dbReference type="ChEBI" id="CHEBI:15377"/>
        <dbReference type="ChEBI" id="CHEBI:33384"/>
        <dbReference type="ChEBI" id="CHEBI:57912"/>
        <dbReference type="ChEBI" id="CHEBI:58866"/>
        <dbReference type="ChEBI" id="CHEBI:59776"/>
        <dbReference type="EC" id="4.2.1.20"/>
    </reaction>
</comment>
<dbReference type="PANTHER" id="PTHR43406">
    <property type="entry name" value="TRYPTOPHAN SYNTHASE, ALPHA CHAIN"/>
    <property type="match status" value="1"/>
</dbReference>
<dbReference type="GO" id="GO:0005829">
    <property type="term" value="C:cytosol"/>
    <property type="evidence" value="ECO:0007669"/>
    <property type="project" value="TreeGrafter"/>
</dbReference>
<dbReference type="FunFam" id="3.20.20.70:FF:000037">
    <property type="entry name" value="Tryptophan synthase alpha chain"/>
    <property type="match status" value="1"/>
</dbReference>
<evidence type="ECO:0000256" key="4">
    <source>
        <dbReference type="ARBA" id="ARBA00022605"/>
    </source>
</evidence>
<keyword evidence="6 9" id="KW-0057">Aromatic amino acid biosynthesis</keyword>
<keyword evidence="5 9" id="KW-0822">Tryptophan biosynthesis</keyword>